<evidence type="ECO:0000313" key="4">
    <source>
        <dbReference type="Proteomes" id="UP000886819"/>
    </source>
</evidence>
<accession>A0A9D0YWT3</accession>
<protein>
    <recommendedName>
        <fullName evidence="5">C2H2-type domain-containing protein</fullName>
    </recommendedName>
</protein>
<feature type="chain" id="PRO_5038623664" description="C2H2-type domain-containing protein" evidence="2">
    <location>
        <begin position="23"/>
        <end position="371"/>
    </location>
</feature>
<organism evidence="3 4">
    <name type="scientific">Candidatus Avichristensenella intestinipullorum</name>
    <dbReference type="NCBI Taxonomy" id="2840693"/>
    <lineage>
        <taxon>Bacteria</taxon>
        <taxon>Bacillati</taxon>
        <taxon>Bacillota</taxon>
        <taxon>Clostridia</taxon>
        <taxon>Candidatus Avichristensenella</taxon>
    </lineage>
</organism>
<dbReference type="AlphaFoldDB" id="A0A9D0YWT3"/>
<gene>
    <name evidence="3" type="ORF">IAA66_01900</name>
</gene>
<name>A0A9D0YWT3_9FIRM</name>
<comment type="caution">
    <text evidence="3">The sequence shown here is derived from an EMBL/GenBank/DDBJ whole genome shotgun (WGS) entry which is preliminary data.</text>
</comment>
<feature type="signal peptide" evidence="2">
    <location>
        <begin position="1"/>
        <end position="22"/>
    </location>
</feature>
<reference evidence="3" key="1">
    <citation type="submission" date="2020-10" db="EMBL/GenBank/DDBJ databases">
        <authorList>
            <person name="Gilroy R."/>
        </authorList>
    </citation>
    <scope>NUCLEOTIDE SEQUENCE</scope>
    <source>
        <strain evidence="3">ChiHile30-977</strain>
    </source>
</reference>
<reference evidence="3" key="2">
    <citation type="journal article" date="2021" name="PeerJ">
        <title>Extensive microbial diversity within the chicken gut microbiome revealed by metagenomics and culture.</title>
        <authorList>
            <person name="Gilroy R."/>
            <person name="Ravi A."/>
            <person name="Getino M."/>
            <person name="Pursley I."/>
            <person name="Horton D.L."/>
            <person name="Alikhan N.F."/>
            <person name="Baker D."/>
            <person name="Gharbi K."/>
            <person name="Hall N."/>
            <person name="Watson M."/>
            <person name="Adriaenssens E.M."/>
            <person name="Foster-Nyarko E."/>
            <person name="Jarju S."/>
            <person name="Secka A."/>
            <person name="Antonio M."/>
            <person name="Oren A."/>
            <person name="Chaudhuri R.R."/>
            <person name="La Ragione R."/>
            <person name="Hildebrand F."/>
            <person name="Pallen M.J."/>
        </authorList>
    </citation>
    <scope>NUCLEOTIDE SEQUENCE</scope>
    <source>
        <strain evidence="3">ChiHile30-977</strain>
    </source>
</reference>
<evidence type="ECO:0000256" key="1">
    <source>
        <dbReference type="SAM" id="MobiDB-lite"/>
    </source>
</evidence>
<sequence>MRKRAAIWLLALALLSSGQALAQAMETDEAGFAQCCRLLNWYPGEAWTLDGYQLADMNGDGVTDLVAVLRGQDGVSRRLVTAISTPEGYSLHENDRALPPESPQSPASEIDAQNGALVLRTRATGDTTRESTYTFVQNGDALVLGAMETVSWQEASGEAARECFDFSAGSYLQQSGLRNGSGFSVSETTAEYTFLPETLAFDAFDIASFPTTWDDFAGDAAVQPAQPTGTAAAAESDELAQDAPVVCPACGESFGDASAFAAHVCVVYPQTGRMYCDVCGGWYEEGEAFRMHGCQSQDAAPTPTPAVANTADAETAGQQILCEVCGQTFPEGEAFRSHVCVSRPPDGLVYCDVCGRYFEEGAAFRDHLCAP</sequence>
<evidence type="ECO:0008006" key="5">
    <source>
        <dbReference type="Google" id="ProtNLM"/>
    </source>
</evidence>
<evidence type="ECO:0000313" key="3">
    <source>
        <dbReference type="EMBL" id="HIQ62325.1"/>
    </source>
</evidence>
<keyword evidence="2" id="KW-0732">Signal</keyword>
<dbReference type="Proteomes" id="UP000886819">
    <property type="component" value="Unassembled WGS sequence"/>
</dbReference>
<dbReference type="EMBL" id="DVFI01000026">
    <property type="protein sequence ID" value="HIQ62325.1"/>
    <property type="molecule type" value="Genomic_DNA"/>
</dbReference>
<evidence type="ECO:0000256" key="2">
    <source>
        <dbReference type="SAM" id="SignalP"/>
    </source>
</evidence>
<proteinExistence type="predicted"/>
<feature type="region of interest" description="Disordered" evidence="1">
    <location>
        <begin position="90"/>
        <end position="110"/>
    </location>
</feature>